<dbReference type="Gene3D" id="1.10.1620.10">
    <property type="entry name" value="Ribosomal protein L39e"/>
    <property type="match status" value="1"/>
</dbReference>
<organism evidence="5 6">
    <name type="scientific">Cynara cardunculus var. scolymus</name>
    <name type="common">Globe artichoke</name>
    <name type="synonym">Cynara scolymus</name>
    <dbReference type="NCBI Taxonomy" id="59895"/>
    <lineage>
        <taxon>Eukaryota</taxon>
        <taxon>Viridiplantae</taxon>
        <taxon>Streptophyta</taxon>
        <taxon>Embryophyta</taxon>
        <taxon>Tracheophyta</taxon>
        <taxon>Spermatophyta</taxon>
        <taxon>Magnoliopsida</taxon>
        <taxon>eudicotyledons</taxon>
        <taxon>Gunneridae</taxon>
        <taxon>Pentapetalae</taxon>
        <taxon>asterids</taxon>
        <taxon>campanulids</taxon>
        <taxon>Asterales</taxon>
        <taxon>Asteraceae</taxon>
        <taxon>Carduoideae</taxon>
        <taxon>Cardueae</taxon>
        <taxon>Carduinae</taxon>
        <taxon>Cynara</taxon>
    </lineage>
</organism>
<keyword evidence="3" id="KW-0687">Ribonucleoprotein</keyword>
<dbReference type="PANTHER" id="PTHR19970:SF0">
    <property type="entry name" value="LARGE RIBOSOMAL SUBUNIT PROTEIN EL39"/>
    <property type="match status" value="1"/>
</dbReference>
<dbReference type="Proteomes" id="UP000243975">
    <property type="component" value="Unassembled WGS sequence"/>
</dbReference>
<dbReference type="SUPFAM" id="SSF48662">
    <property type="entry name" value="Ribosomal protein L39e"/>
    <property type="match status" value="1"/>
</dbReference>
<dbReference type="PANTHER" id="PTHR19970">
    <property type="entry name" value="RIBOSOMAL PROTEIN L39E"/>
    <property type="match status" value="1"/>
</dbReference>
<sequence length="120" mass="13234">MIDFSQSPPLPQLHSSSPPPFLDVSPLVAPAPIQLPHPSHKTFMIKKKLAKKMRQNRPIPNWIRMRTGTMPSADTGAEPSLDFEGWKKGKGKKALVSISLFCLCCVPPLRTVEESSEEGS</sequence>
<keyword evidence="2" id="KW-0689">Ribosomal protein</keyword>
<dbReference type="Gramene" id="KVI04265">
    <property type="protein sequence ID" value="KVI04265"/>
    <property type="gene ID" value="Ccrd_017428"/>
</dbReference>
<evidence type="ECO:0000256" key="2">
    <source>
        <dbReference type="ARBA" id="ARBA00022980"/>
    </source>
</evidence>
<evidence type="ECO:0000256" key="1">
    <source>
        <dbReference type="ARBA" id="ARBA00009339"/>
    </source>
</evidence>
<dbReference type="InterPro" id="IPR023626">
    <property type="entry name" value="Ribosomal_eL39_dom_sf"/>
</dbReference>
<evidence type="ECO:0000256" key="4">
    <source>
        <dbReference type="SAM" id="MobiDB-lite"/>
    </source>
</evidence>
<dbReference type="Pfam" id="PF00832">
    <property type="entry name" value="Ribosomal_L39"/>
    <property type="match status" value="1"/>
</dbReference>
<comment type="similarity">
    <text evidence="1">Belongs to the eukaryotic ribosomal protein eL39 family.</text>
</comment>
<dbReference type="AlphaFoldDB" id="A0A103Y848"/>
<dbReference type="InterPro" id="IPR000077">
    <property type="entry name" value="Ribosomal_eL39"/>
</dbReference>
<dbReference type="GO" id="GO:0022625">
    <property type="term" value="C:cytosolic large ribosomal subunit"/>
    <property type="evidence" value="ECO:0007669"/>
    <property type="project" value="TreeGrafter"/>
</dbReference>
<accession>A0A103Y848</accession>
<evidence type="ECO:0000313" key="6">
    <source>
        <dbReference type="Proteomes" id="UP000243975"/>
    </source>
</evidence>
<reference evidence="5 6" key="1">
    <citation type="journal article" date="2016" name="Sci. Rep.">
        <title>The genome sequence of the outbreeding globe artichoke constructed de novo incorporating a phase-aware low-pass sequencing strategy of F1 progeny.</title>
        <authorList>
            <person name="Scaglione D."/>
            <person name="Reyes-Chin-Wo S."/>
            <person name="Acquadro A."/>
            <person name="Froenicke L."/>
            <person name="Portis E."/>
            <person name="Beitel C."/>
            <person name="Tirone M."/>
            <person name="Mauro R."/>
            <person name="Lo Monaco A."/>
            <person name="Mauromicale G."/>
            <person name="Faccioli P."/>
            <person name="Cattivelli L."/>
            <person name="Rieseberg L."/>
            <person name="Michelmore R."/>
            <person name="Lanteri S."/>
        </authorList>
    </citation>
    <scope>NUCLEOTIDE SEQUENCE [LARGE SCALE GENOMIC DNA]</scope>
    <source>
        <strain evidence="5">2C</strain>
    </source>
</reference>
<evidence type="ECO:0000256" key="3">
    <source>
        <dbReference type="ARBA" id="ARBA00023274"/>
    </source>
</evidence>
<name>A0A103Y848_CYNCS</name>
<proteinExistence type="inferred from homology"/>
<evidence type="ECO:0000313" key="5">
    <source>
        <dbReference type="EMBL" id="KVI04265.1"/>
    </source>
</evidence>
<dbReference type="GO" id="GO:0003735">
    <property type="term" value="F:structural constituent of ribosome"/>
    <property type="evidence" value="ECO:0007669"/>
    <property type="project" value="InterPro"/>
</dbReference>
<dbReference type="EMBL" id="LEKV01002286">
    <property type="protein sequence ID" value="KVI04265.1"/>
    <property type="molecule type" value="Genomic_DNA"/>
</dbReference>
<dbReference type="FunFam" id="1.10.1620.10:FF:000001">
    <property type="entry name" value="60S ribosomal protein-like L39"/>
    <property type="match status" value="1"/>
</dbReference>
<comment type="caution">
    <text evidence="5">The sequence shown here is derived from an EMBL/GenBank/DDBJ whole genome shotgun (WGS) entry which is preliminary data.</text>
</comment>
<protein>
    <recommendedName>
        <fullName evidence="7">Ribosomal protein L39e</fullName>
    </recommendedName>
</protein>
<dbReference type="GO" id="GO:0006412">
    <property type="term" value="P:translation"/>
    <property type="evidence" value="ECO:0007669"/>
    <property type="project" value="InterPro"/>
</dbReference>
<evidence type="ECO:0008006" key="7">
    <source>
        <dbReference type="Google" id="ProtNLM"/>
    </source>
</evidence>
<feature type="region of interest" description="Disordered" evidence="4">
    <location>
        <begin position="56"/>
        <end position="78"/>
    </location>
</feature>
<gene>
    <name evidence="5" type="ORF">Ccrd_017428</name>
</gene>
<keyword evidence="6" id="KW-1185">Reference proteome</keyword>
<dbReference type="STRING" id="59895.A0A103Y848"/>